<dbReference type="CDD" id="cd07346">
    <property type="entry name" value="ABC_6TM_exporters"/>
    <property type="match status" value="1"/>
</dbReference>
<feature type="domain" description="ABC transporter" evidence="11">
    <location>
        <begin position="345"/>
        <end position="579"/>
    </location>
</feature>
<reference evidence="13 14" key="1">
    <citation type="journal article" date="2019" name="Microorganisms">
        <title>Paenibacillus lutrae sp. nov., A Chitinolytic Species Isolated from A River Otter in Castril Natural Park, Granada, Spain.</title>
        <authorList>
            <person name="Rodriguez M."/>
            <person name="Reina J.C."/>
            <person name="Bejar V."/>
            <person name="Llamas I."/>
        </authorList>
    </citation>
    <scope>NUCLEOTIDE SEQUENCE [LARGE SCALE GENOMIC DNA]</scope>
    <source>
        <strain evidence="13 14">N10</strain>
    </source>
</reference>
<evidence type="ECO:0000313" key="14">
    <source>
        <dbReference type="Proteomes" id="UP000490800"/>
    </source>
</evidence>
<evidence type="ECO:0000256" key="2">
    <source>
        <dbReference type="ARBA" id="ARBA00022448"/>
    </source>
</evidence>
<dbReference type="PANTHER" id="PTHR43394:SF1">
    <property type="entry name" value="ATP-BINDING CASSETTE SUB-FAMILY B MEMBER 10, MITOCHONDRIAL"/>
    <property type="match status" value="1"/>
</dbReference>
<dbReference type="AlphaFoldDB" id="A0A7X3FFQ5"/>
<dbReference type="InterPro" id="IPR003439">
    <property type="entry name" value="ABC_transporter-like_ATP-bd"/>
</dbReference>
<comment type="caution">
    <text evidence="13">The sequence shown here is derived from an EMBL/GenBank/DDBJ whole genome shotgun (WGS) entry which is preliminary data.</text>
</comment>
<sequence>MSPLSFSRVPVYRYYLLLRAYLIDLWKGILFLAVLVALNIALQLVNPQILRFFIDSATDRQSSVLLYSALLFAGLAAAQLLLSVTADYTGEKIGWTAANRLRTHLLRHCLSLDLAFFKTRSGGELIDRIDGDVKGLSGFFSTLTVSLLGNIGLILGVLAVVFYENLVMGALMSVYVGLALSVFNKMREYSIPLWVRFGDARADFFAFVGEQLSAAEDARSSGAVPYSLYRFRQLMRSWFPLHMKAGFGFSFMWASSVILVGIGTLLILVPGFYLRGQGLVTTGTLYMMIFYMGLLAGPLDAIRELIENLQRAEANIEGVGQLLDLAPEIRESSDAAELADGPISVQCRSLTFGYSKEETVLREIQFSLEAGESLGIVGRSGSGKTSLARLLVRLYDPVEGDVLLGDMDIRRIKLSHLRERVGLITQDVQIFNGTVRENLTLFKRDIPDDQIMPLLEETGLGAWFSTLPDGLDTVLPSGGGGLSAGEAQLLAYVRVFLKDPGLVILDEASSRLDPVTEKRLERTARRLLQGRTSILISHRLGMLKHADRILVMDSGRIAEQGSREQLLKQTDSRFSQLIRQGTGKESL</sequence>
<dbReference type="SMART" id="SM00382">
    <property type="entry name" value="AAA"/>
    <property type="match status" value="1"/>
</dbReference>
<evidence type="ECO:0000256" key="10">
    <source>
        <dbReference type="SAM" id="Phobius"/>
    </source>
</evidence>
<feature type="domain" description="ABC transmembrane type-1" evidence="12">
    <location>
        <begin position="30"/>
        <end position="311"/>
    </location>
</feature>
<keyword evidence="6" id="KW-0645">Protease</keyword>
<dbReference type="PROSITE" id="PS50893">
    <property type="entry name" value="ABC_TRANSPORTER_2"/>
    <property type="match status" value="1"/>
</dbReference>
<feature type="transmembrane region" description="Helical" evidence="10">
    <location>
        <begin position="166"/>
        <end position="183"/>
    </location>
</feature>
<evidence type="ECO:0000259" key="12">
    <source>
        <dbReference type="PROSITE" id="PS50929"/>
    </source>
</evidence>
<dbReference type="InterPro" id="IPR003593">
    <property type="entry name" value="AAA+_ATPase"/>
</dbReference>
<comment type="subcellular location">
    <subcellularLocation>
        <location evidence="1">Cell membrane</location>
        <topology evidence="1">Multi-pass membrane protein</topology>
    </subcellularLocation>
</comment>
<keyword evidence="14" id="KW-1185">Reference proteome</keyword>
<organism evidence="13 14">
    <name type="scientific">Paenibacillus lutrae</name>
    <dbReference type="NCBI Taxonomy" id="2078573"/>
    <lineage>
        <taxon>Bacteria</taxon>
        <taxon>Bacillati</taxon>
        <taxon>Bacillota</taxon>
        <taxon>Bacilli</taxon>
        <taxon>Bacillales</taxon>
        <taxon>Paenibacillaceae</taxon>
        <taxon>Paenibacillus</taxon>
    </lineage>
</organism>
<evidence type="ECO:0000256" key="8">
    <source>
        <dbReference type="ARBA" id="ARBA00022989"/>
    </source>
</evidence>
<dbReference type="InterPro" id="IPR027417">
    <property type="entry name" value="P-loop_NTPase"/>
</dbReference>
<evidence type="ECO:0000259" key="11">
    <source>
        <dbReference type="PROSITE" id="PS50893"/>
    </source>
</evidence>
<dbReference type="Gene3D" id="1.20.1560.10">
    <property type="entry name" value="ABC transporter type 1, transmembrane domain"/>
    <property type="match status" value="1"/>
</dbReference>
<dbReference type="Proteomes" id="UP000490800">
    <property type="component" value="Unassembled WGS sequence"/>
</dbReference>
<accession>A0A7X3FFQ5</accession>
<evidence type="ECO:0000256" key="5">
    <source>
        <dbReference type="ARBA" id="ARBA00022741"/>
    </source>
</evidence>
<dbReference type="Gene3D" id="3.40.50.300">
    <property type="entry name" value="P-loop containing nucleotide triphosphate hydrolases"/>
    <property type="match status" value="1"/>
</dbReference>
<gene>
    <name evidence="13" type="ORF">EDM21_04800</name>
</gene>
<dbReference type="GO" id="GO:0008234">
    <property type="term" value="F:cysteine-type peptidase activity"/>
    <property type="evidence" value="ECO:0007669"/>
    <property type="project" value="UniProtKB-KW"/>
</dbReference>
<evidence type="ECO:0000256" key="3">
    <source>
        <dbReference type="ARBA" id="ARBA00022475"/>
    </source>
</evidence>
<evidence type="ECO:0000256" key="1">
    <source>
        <dbReference type="ARBA" id="ARBA00004651"/>
    </source>
</evidence>
<dbReference type="FunFam" id="3.40.50.300:FF:000299">
    <property type="entry name" value="ABC transporter ATP-binding protein/permease"/>
    <property type="match status" value="1"/>
</dbReference>
<dbReference type="Pfam" id="PF00005">
    <property type="entry name" value="ABC_tran"/>
    <property type="match status" value="1"/>
</dbReference>
<dbReference type="GO" id="GO:0005524">
    <property type="term" value="F:ATP binding"/>
    <property type="evidence" value="ECO:0007669"/>
    <property type="project" value="UniProtKB-KW"/>
</dbReference>
<dbReference type="PANTHER" id="PTHR43394">
    <property type="entry name" value="ATP-DEPENDENT PERMEASE MDL1, MITOCHONDRIAL"/>
    <property type="match status" value="1"/>
</dbReference>
<evidence type="ECO:0000256" key="9">
    <source>
        <dbReference type="ARBA" id="ARBA00023136"/>
    </source>
</evidence>
<dbReference type="OrthoDB" id="9806127at2"/>
<keyword evidence="4 10" id="KW-0812">Transmembrane</keyword>
<keyword evidence="6" id="KW-0378">Hydrolase</keyword>
<feature type="transmembrane region" description="Helical" evidence="10">
    <location>
        <begin position="245"/>
        <end position="273"/>
    </location>
</feature>
<feature type="transmembrane region" description="Helical" evidence="10">
    <location>
        <begin position="21"/>
        <end position="44"/>
    </location>
</feature>
<protein>
    <submittedName>
        <fullName evidence="13">ATP-binding cassette domain-containing protein</fullName>
    </submittedName>
</protein>
<keyword evidence="6" id="KW-0788">Thiol protease</keyword>
<name>A0A7X3FFQ5_9BACL</name>
<evidence type="ECO:0000313" key="13">
    <source>
        <dbReference type="EMBL" id="MVO98841.1"/>
    </source>
</evidence>
<dbReference type="Pfam" id="PF00664">
    <property type="entry name" value="ABC_membrane"/>
    <property type="match status" value="1"/>
</dbReference>
<dbReference type="InterPro" id="IPR011527">
    <property type="entry name" value="ABC1_TM_dom"/>
</dbReference>
<proteinExistence type="predicted"/>
<evidence type="ECO:0000256" key="4">
    <source>
        <dbReference type="ARBA" id="ARBA00022692"/>
    </source>
</evidence>
<dbReference type="SUPFAM" id="SSF52540">
    <property type="entry name" value="P-loop containing nucleoside triphosphate hydrolases"/>
    <property type="match status" value="1"/>
</dbReference>
<keyword evidence="8 10" id="KW-1133">Transmembrane helix</keyword>
<keyword evidence="5" id="KW-0547">Nucleotide-binding</keyword>
<dbReference type="PROSITE" id="PS50929">
    <property type="entry name" value="ABC_TM1F"/>
    <property type="match status" value="1"/>
</dbReference>
<dbReference type="InterPro" id="IPR036640">
    <property type="entry name" value="ABC1_TM_sf"/>
</dbReference>
<keyword evidence="9 10" id="KW-0472">Membrane</keyword>
<dbReference type="GO" id="GO:0005886">
    <property type="term" value="C:plasma membrane"/>
    <property type="evidence" value="ECO:0007669"/>
    <property type="project" value="UniProtKB-SubCell"/>
</dbReference>
<dbReference type="RefSeq" id="WP_157333351.1">
    <property type="nucleotide sequence ID" value="NZ_RHLK01000002.1"/>
</dbReference>
<feature type="transmembrane region" description="Helical" evidence="10">
    <location>
        <begin position="64"/>
        <end position="82"/>
    </location>
</feature>
<feature type="transmembrane region" description="Helical" evidence="10">
    <location>
        <begin position="285"/>
        <end position="302"/>
    </location>
</feature>
<feature type="transmembrane region" description="Helical" evidence="10">
    <location>
        <begin position="138"/>
        <end position="160"/>
    </location>
</feature>
<dbReference type="EMBL" id="RHLK01000002">
    <property type="protein sequence ID" value="MVO98841.1"/>
    <property type="molecule type" value="Genomic_DNA"/>
</dbReference>
<keyword evidence="3" id="KW-1003">Cell membrane</keyword>
<dbReference type="GO" id="GO:0015421">
    <property type="term" value="F:ABC-type oligopeptide transporter activity"/>
    <property type="evidence" value="ECO:0007669"/>
    <property type="project" value="TreeGrafter"/>
</dbReference>
<evidence type="ECO:0000256" key="6">
    <source>
        <dbReference type="ARBA" id="ARBA00022807"/>
    </source>
</evidence>
<dbReference type="GO" id="GO:0016887">
    <property type="term" value="F:ATP hydrolysis activity"/>
    <property type="evidence" value="ECO:0007669"/>
    <property type="project" value="InterPro"/>
</dbReference>
<evidence type="ECO:0000256" key="7">
    <source>
        <dbReference type="ARBA" id="ARBA00022840"/>
    </source>
</evidence>
<dbReference type="SUPFAM" id="SSF90123">
    <property type="entry name" value="ABC transporter transmembrane region"/>
    <property type="match status" value="1"/>
</dbReference>
<keyword evidence="7 13" id="KW-0067">ATP-binding</keyword>
<dbReference type="InterPro" id="IPR039421">
    <property type="entry name" value="Type_1_exporter"/>
</dbReference>
<keyword evidence="2" id="KW-0813">Transport</keyword>